<dbReference type="InterPro" id="IPR002656">
    <property type="entry name" value="Acyl_transf_3_dom"/>
</dbReference>
<name>A0ABY5L9M2_9SPHN</name>
<keyword evidence="5" id="KW-1185">Reference proteome</keyword>
<gene>
    <name evidence="4" type="ORF">NMP03_15075</name>
</gene>
<proteinExistence type="predicted"/>
<dbReference type="Pfam" id="PF19040">
    <property type="entry name" value="SGNH"/>
    <property type="match status" value="1"/>
</dbReference>
<dbReference type="Pfam" id="PF01757">
    <property type="entry name" value="Acyl_transf_3"/>
    <property type="match status" value="1"/>
</dbReference>
<keyword evidence="1" id="KW-0472">Membrane</keyword>
<dbReference type="EMBL" id="CP101740">
    <property type="protein sequence ID" value="UUL82470.1"/>
    <property type="molecule type" value="Genomic_DNA"/>
</dbReference>
<keyword evidence="4" id="KW-0808">Transferase</keyword>
<feature type="transmembrane region" description="Helical" evidence="1">
    <location>
        <begin position="303"/>
        <end position="320"/>
    </location>
</feature>
<protein>
    <submittedName>
        <fullName evidence="4">Acyltransferase</fullName>
    </submittedName>
</protein>
<organism evidence="4 5">
    <name type="scientific">Sphingomonas qomolangmaensis</name>
    <dbReference type="NCBI Taxonomy" id="2918765"/>
    <lineage>
        <taxon>Bacteria</taxon>
        <taxon>Pseudomonadati</taxon>
        <taxon>Pseudomonadota</taxon>
        <taxon>Alphaproteobacteria</taxon>
        <taxon>Sphingomonadales</taxon>
        <taxon>Sphingomonadaceae</taxon>
        <taxon>Sphingomonas</taxon>
    </lineage>
</organism>
<feature type="transmembrane region" description="Helical" evidence="1">
    <location>
        <begin position="217"/>
        <end position="235"/>
    </location>
</feature>
<evidence type="ECO:0000259" key="3">
    <source>
        <dbReference type="Pfam" id="PF19040"/>
    </source>
</evidence>
<accession>A0ABY5L9M2</accession>
<dbReference type="InterPro" id="IPR043968">
    <property type="entry name" value="SGNH"/>
</dbReference>
<evidence type="ECO:0000313" key="4">
    <source>
        <dbReference type="EMBL" id="UUL82470.1"/>
    </source>
</evidence>
<feature type="domain" description="Acyltransferase 3" evidence="2">
    <location>
        <begin position="8"/>
        <end position="319"/>
    </location>
</feature>
<feature type="transmembrane region" description="Helical" evidence="1">
    <location>
        <begin position="12"/>
        <end position="30"/>
    </location>
</feature>
<feature type="transmembrane region" description="Helical" evidence="1">
    <location>
        <begin position="340"/>
        <end position="360"/>
    </location>
</feature>
<reference evidence="4" key="1">
    <citation type="submission" date="2022-07" db="EMBL/GenBank/DDBJ databases">
        <title>Sphingomonas sp. nov., a novel bacterium isolated from the north slope of the Mount Everest.</title>
        <authorList>
            <person name="Cui X."/>
            <person name="Liu Y."/>
        </authorList>
    </citation>
    <scope>NUCLEOTIDE SEQUENCE</scope>
    <source>
        <strain evidence="4">S5-59</strain>
    </source>
</reference>
<keyword evidence="4" id="KW-0012">Acyltransferase</keyword>
<dbReference type="GO" id="GO:0016746">
    <property type="term" value="F:acyltransferase activity"/>
    <property type="evidence" value="ECO:0007669"/>
    <property type="project" value="UniProtKB-KW"/>
</dbReference>
<evidence type="ECO:0000256" key="1">
    <source>
        <dbReference type="SAM" id="Phobius"/>
    </source>
</evidence>
<dbReference type="Proteomes" id="UP001058533">
    <property type="component" value="Chromosome"/>
</dbReference>
<dbReference type="InterPro" id="IPR050879">
    <property type="entry name" value="Acyltransferase_3"/>
</dbReference>
<dbReference type="RefSeq" id="WP_256506303.1">
    <property type="nucleotide sequence ID" value="NZ_CP101740.1"/>
</dbReference>
<feature type="transmembrane region" description="Helical" evidence="1">
    <location>
        <begin position="161"/>
        <end position="180"/>
    </location>
</feature>
<feature type="transmembrane region" description="Helical" evidence="1">
    <location>
        <begin position="36"/>
        <end position="53"/>
    </location>
</feature>
<evidence type="ECO:0000313" key="5">
    <source>
        <dbReference type="Proteomes" id="UP001058533"/>
    </source>
</evidence>
<feature type="domain" description="SGNH" evidence="3">
    <location>
        <begin position="379"/>
        <end position="622"/>
    </location>
</feature>
<keyword evidence="1" id="KW-1133">Transmembrane helix</keyword>
<evidence type="ECO:0000259" key="2">
    <source>
        <dbReference type="Pfam" id="PF01757"/>
    </source>
</evidence>
<keyword evidence="1" id="KW-0812">Transmembrane</keyword>
<sequence>MPDGRRRDLQALRGWAVTIVILFHAGLGVLPSGYLGVDMFFVLSGYLITGIILRDRAAGKFRFGQFYLRRARRLLPAAYAMLALTIVAAMLLLTRSFYARFLDQLAGALTMSINMVLWRQINYFHDSAIFEPLLHMWSLAVEEQFYLLMPALLVMLPPRRWTAVLAVATAVSLIAYLVAYPRAPAAAFYLLPLRAWELGLGAVAATSYAERARVRDWATRLRPLALLALLALPLAPTVAALVPWLTLFACISAVAFIVAEPWEVRALTPWAAIGDRSYSLYLAHWPLFAFANIVWLGMPLPPLLIGALLLATATLGWASYRWIERPGQVMPLALRRISGLAAAGAGGLALLGAIGAQMVAGRGQPFDTSGVTGLPLAGCEGTATRFDGRCSQSPQPRILLWGDSFSQHLVPAITASTRHPIAQASLGGCAPLLGIAPVDRLASRRIAAACIGFNDSVLAYLARTPSIELVVLSGRYLRYITPDTRGLLSAGDNIVASTPGRIVAAQARTSAAIRAIGRRVVVVSGPPQARFDVGQCWERKLAGLPHAGARADCAITPASAHVLTQPTARLLDAFAHTADTPVLRIDRAMCANRICPTAWNNVPLYRDNDHLGEAGSRLVGRRLGLGERLWAMAR</sequence>
<dbReference type="PANTHER" id="PTHR23028">
    <property type="entry name" value="ACETYLTRANSFERASE"/>
    <property type="match status" value="1"/>
</dbReference>
<feature type="transmembrane region" description="Helical" evidence="1">
    <location>
        <begin position="74"/>
        <end position="93"/>
    </location>
</feature>
<dbReference type="PANTHER" id="PTHR23028:SF53">
    <property type="entry name" value="ACYL_TRANSF_3 DOMAIN-CONTAINING PROTEIN"/>
    <property type="match status" value="1"/>
</dbReference>